<proteinExistence type="inferred from homology"/>
<feature type="compositionally biased region" description="Low complexity" evidence="15">
    <location>
        <begin position="42"/>
        <end position="60"/>
    </location>
</feature>
<dbReference type="Proteomes" id="UP001197114">
    <property type="component" value="Unassembled WGS sequence"/>
</dbReference>
<dbReference type="PIRSF" id="PIRSF016573">
    <property type="entry name" value="Peptidase_M7"/>
    <property type="match status" value="1"/>
</dbReference>
<comment type="caution">
    <text evidence="16">The sequence shown here is derived from an EMBL/GenBank/DDBJ whole genome shotgun (WGS) entry which is preliminary data.</text>
</comment>
<evidence type="ECO:0000256" key="10">
    <source>
        <dbReference type="ARBA" id="ARBA00022801"/>
    </source>
</evidence>
<keyword evidence="14" id="KW-0732">Signal</keyword>
<keyword evidence="10 14" id="KW-0378">Hydrolase</keyword>
<keyword evidence="17" id="KW-1185">Reference proteome</keyword>
<feature type="signal peptide" evidence="14">
    <location>
        <begin position="1"/>
        <end position="28"/>
    </location>
</feature>
<dbReference type="Pfam" id="PF02031">
    <property type="entry name" value="Peptidase_M7"/>
    <property type="match status" value="1"/>
</dbReference>
<dbReference type="RefSeq" id="WP_219691055.1">
    <property type="nucleotide sequence ID" value="NZ_WMBF01000343.1"/>
</dbReference>
<dbReference type="InterPro" id="IPR024079">
    <property type="entry name" value="MetalloPept_cat_dom_sf"/>
</dbReference>
<evidence type="ECO:0000256" key="15">
    <source>
        <dbReference type="SAM" id="MobiDB-lite"/>
    </source>
</evidence>
<comment type="similarity">
    <text evidence="4 14">Belongs to the peptidase M7 family.</text>
</comment>
<comment type="catalytic activity">
    <reaction evidence="1 14">
        <text>Hydrolyzes proteins with a preference for Tyr or Phe in the P1' position. Has no action on amino-acid p-nitroanilides.</text>
        <dbReference type="EC" id="3.4.24.77"/>
    </reaction>
</comment>
<keyword evidence="12 14" id="KW-0482">Metalloprotease</keyword>
<evidence type="ECO:0000256" key="11">
    <source>
        <dbReference type="ARBA" id="ARBA00022833"/>
    </source>
</evidence>
<gene>
    <name evidence="16" type="primary">snpA</name>
    <name evidence="16" type="ORF">GKQ77_24195</name>
</gene>
<keyword evidence="8 14" id="KW-0645">Protease</keyword>
<evidence type="ECO:0000256" key="4">
    <source>
        <dbReference type="ARBA" id="ARBA00006571"/>
    </source>
</evidence>
<evidence type="ECO:0000256" key="7">
    <source>
        <dbReference type="ARBA" id="ARBA00022525"/>
    </source>
</evidence>
<dbReference type="PRINTS" id="PR00787">
    <property type="entry name" value="NEUTRALPTASE"/>
</dbReference>
<protein>
    <recommendedName>
        <fullName evidence="6 14">Extracellular small neutral protease</fullName>
        <ecNumber evidence="5 14">3.4.24.77</ecNumber>
    </recommendedName>
</protein>
<comment type="subcellular location">
    <subcellularLocation>
        <location evidence="3 14">Secreted</location>
    </subcellularLocation>
</comment>
<evidence type="ECO:0000256" key="12">
    <source>
        <dbReference type="ARBA" id="ARBA00023049"/>
    </source>
</evidence>
<name>A0ABS6YT59_9ACTN</name>
<evidence type="ECO:0000256" key="9">
    <source>
        <dbReference type="ARBA" id="ARBA00022723"/>
    </source>
</evidence>
<evidence type="ECO:0000256" key="13">
    <source>
        <dbReference type="ARBA" id="ARBA00023157"/>
    </source>
</evidence>
<feature type="chain" id="PRO_5045016928" description="Extracellular small neutral protease" evidence="14">
    <location>
        <begin position="29"/>
        <end position="237"/>
    </location>
</feature>
<sequence length="237" mass="25425">MNRTRTGALAALGTAALVATLTAPTAFAAPAPGVDKNSGQASSAYRTSSYTSSSHTTSSYNGENQAANRQFFEAVMKSALKKQAAKPGIQAVTVTYSTRRAPSFRSQIAQSTQIWNSSVSNVKLQEGSSGTDFEYREGNDSRGSYAYTDGRGHGYIFLDYRQNQQYNSLRVTAHETGHVLGLPDHYSGPCSELMSGGGPGPSCTNARPNAQERQRVDSIWARGVAVLKDQGELTKIR</sequence>
<evidence type="ECO:0000256" key="8">
    <source>
        <dbReference type="ARBA" id="ARBA00022670"/>
    </source>
</evidence>
<dbReference type="GO" id="GO:0016787">
    <property type="term" value="F:hydrolase activity"/>
    <property type="evidence" value="ECO:0007669"/>
    <property type="project" value="UniProtKB-KW"/>
</dbReference>
<evidence type="ECO:0000256" key="5">
    <source>
        <dbReference type="ARBA" id="ARBA00012325"/>
    </source>
</evidence>
<dbReference type="SUPFAM" id="SSF55486">
    <property type="entry name" value="Metalloproteases ('zincins'), catalytic domain"/>
    <property type="match status" value="1"/>
</dbReference>
<evidence type="ECO:0000313" key="16">
    <source>
        <dbReference type="EMBL" id="MBW5424628.1"/>
    </source>
</evidence>
<reference evidence="16 17" key="1">
    <citation type="submission" date="2019-11" db="EMBL/GenBank/DDBJ databases">
        <authorList>
            <person name="Ay H."/>
        </authorList>
    </citation>
    <scope>NUCLEOTIDE SEQUENCE [LARGE SCALE GENOMIC DNA]</scope>
    <source>
        <strain evidence="16 17">BG9H</strain>
    </source>
</reference>
<evidence type="ECO:0000256" key="6">
    <source>
        <dbReference type="ARBA" id="ARBA00019129"/>
    </source>
</evidence>
<keyword evidence="11 14" id="KW-0862">Zinc</keyword>
<keyword evidence="9 14" id="KW-0479">Metal-binding</keyword>
<dbReference type="Gene3D" id="3.40.390.10">
    <property type="entry name" value="Collagenase (Catalytic Domain)"/>
    <property type="match status" value="1"/>
</dbReference>
<accession>A0ABS6YT59</accession>
<dbReference type="EMBL" id="WMBF01000343">
    <property type="protein sequence ID" value="MBW5424628.1"/>
    <property type="molecule type" value="Genomic_DNA"/>
</dbReference>
<evidence type="ECO:0000313" key="17">
    <source>
        <dbReference type="Proteomes" id="UP001197114"/>
    </source>
</evidence>
<evidence type="ECO:0000256" key="3">
    <source>
        <dbReference type="ARBA" id="ARBA00004613"/>
    </source>
</evidence>
<feature type="region of interest" description="Disordered" evidence="15">
    <location>
        <begin position="29"/>
        <end position="62"/>
    </location>
</feature>
<evidence type="ECO:0000256" key="2">
    <source>
        <dbReference type="ARBA" id="ARBA00001947"/>
    </source>
</evidence>
<evidence type="ECO:0000256" key="1">
    <source>
        <dbReference type="ARBA" id="ARBA00000612"/>
    </source>
</evidence>
<dbReference type="EC" id="3.4.24.77" evidence="5 14"/>
<evidence type="ECO:0000256" key="14">
    <source>
        <dbReference type="PIRNR" id="PIRNR016573"/>
    </source>
</evidence>
<dbReference type="NCBIfam" id="NF033628">
    <property type="entry name" value="snapalysin"/>
    <property type="match status" value="1"/>
</dbReference>
<organism evidence="16 17">
    <name type="scientific">Streptomyces anatolicus</name>
    <dbReference type="NCBI Taxonomy" id="2675858"/>
    <lineage>
        <taxon>Bacteria</taxon>
        <taxon>Bacillati</taxon>
        <taxon>Actinomycetota</taxon>
        <taxon>Actinomycetes</taxon>
        <taxon>Kitasatosporales</taxon>
        <taxon>Streptomycetaceae</taxon>
        <taxon>Streptomyces</taxon>
    </lineage>
</organism>
<keyword evidence="13" id="KW-1015">Disulfide bond</keyword>
<dbReference type="InterPro" id="IPR000013">
    <property type="entry name" value="Peptidase_M7"/>
</dbReference>
<comment type="cofactor">
    <cofactor evidence="2 14">
        <name>Zn(2+)</name>
        <dbReference type="ChEBI" id="CHEBI:29105"/>
    </cofactor>
</comment>
<keyword evidence="7 14" id="KW-0964">Secreted</keyword>